<organism evidence="3 4">
    <name type="scientific">Deinococcus lacus</name>
    <dbReference type="NCBI Taxonomy" id="392561"/>
    <lineage>
        <taxon>Bacteria</taxon>
        <taxon>Thermotogati</taxon>
        <taxon>Deinococcota</taxon>
        <taxon>Deinococci</taxon>
        <taxon>Deinococcales</taxon>
        <taxon>Deinococcaceae</taxon>
        <taxon>Deinococcus</taxon>
    </lineage>
</organism>
<keyword evidence="4" id="KW-1185">Reference proteome</keyword>
<protein>
    <submittedName>
        <fullName evidence="3">Histidine phosphatase family protein</fullName>
    </submittedName>
</protein>
<dbReference type="EMBL" id="JBHSWD010000001">
    <property type="protein sequence ID" value="MFC6591210.1"/>
    <property type="molecule type" value="Genomic_DNA"/>
</dbReference>
<dbReference type="CDD" id="cd07067">
    <property type="entry name" value="HP_PGM_like"/>
    <property type="match status" value="1"/>
</dbReference>
<evidence type="ECO:0000313" key="3">
    <source>
        <dbReference type="EMBL" id="MFC6591210.1"/>
    </source>
</evidence>
<gene>
    <name evidence="3" type="ORF">ACFP81_03640</name>
</gene>
<dbReference type="Gene3D" id="3.40.50.1240">
    <property type="entry name" value="Phosphoglycerate mutase-like"/>
    <property type="match status" value="1"/>
</dbReference>
<proteinExistence type="predicted"/>
<sequence length="209" mass="22299">MTAIYLIRHGQTDYNAQRRVQGHLDIPLNALGQAQASAAAGALHAAGVRNPLIHASDLSRARETAQAVQHKVGGELHPFPALRELNFGDWDGQEVDALARDWAADYAAFRAGRPDFTRPGGESPAQAGERVLAHLQAHWPQPGQTLVLVSHGLALASLLSQLLKLDYAGAWTSGQVHHVNAAYTRLSVGGVGEVLEADIGRADHLVDLA</sequence>
<dbReference type="PANTHER" id="PTHR48100">
    <property type="entry name" value="BROAD-SPECIFICITY PHOSPHATASE YOR283W-RELATED"/>
    <property type="match status" value="1"/>
</dbReference>
<dbReference type="Pfam" id="PF00300">
    <property type="entry name" value="His_Phos_1"/>
    <property type="match status" value="1"/>
</dbReference>
<evidence type="ECO:0000313" key="4">
    <source>
        <dbReference type="Proteomes" id="UP001596297"/>
    </source>
</evidence>
<keyword evidence="2" id="KW-0413">Isomerase</keyword>
<dbReference type="PROSITE" id="PS00175">
    <property type="entry name" value="PG_MUTASE"/>
    <property type="match status" value="1"/>
</dbReference>
<evidence type="ECO:0000256" key="1">
    <source>
        <dbReference type="ARBA" id="ARBA00023152"/>
    </source>
</evidence>
<dbReference type="InterPro" id="IPR013078">
    <property type="entry name" value="His_Pase_superF_clade-1"/>
</dbReference>
<accession>A0ABW1YA82</accession>
<reference evidence="4" key="1">
    <citation type="journal article" date="2019" name="Int. J. Syst. Evol. Microbiol.">
        <title>The Global Catalogue of Microorganisms (GCM) 10K type strain sequencing project: providing services to taxonomists for standard genome sequencing and annotation.</title>
        <authorList>
            <consortium name="The Broad Institute Genomics Platform"/>
            <consortium name="The Broad Institute Genome Sequencing Center for Infectious Disease"/>
            <person name="Wu L."/>
            <person name="Ma J."/>
        </authorList>
    </citation>
    <scope>NUCLEOTIDE SEQUENCE [LARGE SCALE GENOMIC DNA]</scope>
    <source>
        <strain evidence="4">CGMCC 1.15772</strain>
    </source>
</reference>
<dbReference type="InterPro" id="IPR050275">
    <property type="entry name" value="PGM_Phosphatase"/>
</dbReference>
<dbReference type="RefSeq" id="WP_380082217.1">
    <property type="nucleotide sequence ID" value="NZ_JBHSWD010000001.1"/>
</dbReference>
<dbReference type="InterPro" id="IPR001345">
    <property type="entry name" value="PG/BPGM_mutase_AS"/>
</dbReference>
<dbReference type="Proteomes" id="UP001596297">
    <property type="component" value="Unassembled WGS sequence"/>
</dbReference>
<comment type="caution">
    <text evidence="3">The sequence shown here is derived from an EMBL/GenBank/DDBJ whole genome shotgun (WGS) entry which is preliminary data.</text>
</comment>
<keyword evidence="1" id="KW-0324">Glycolysis</keyword>
<dbReference type="SUPFAM" id="SSF53254">
    <property type="entry name" value="Phosphoglycerate mutase-like"/>
    <property type="match status" value="1"/>
</dbReference>
<dbReference type="PANTHER" id="PTHR48100:SF1">
    <property type="entry name" value="HISTIDINE PHOSPHATASE FAMILY PROTEIN-RELATED"/>
    <property type="match status" value="1"/>
</dbReference>
<name>A0ABW1YA82_9DEIO</name>
<dbReference type="InterPro" id="IPR029033">
    <property type="entry name" value="His_PPase_superfam"/>
</dbReference>
<dbReference type="SMART" id="SM00855">
    <property type="entry name" value="PGAM"/>
    <property type="match status" value="1"/>
</dbReference>
<evidence type="ECO:0000256" key="2">
    <source>
        <dbReference type="ARBA" id="ARBA00023235"/>
    </source>
</evidence>